<dbReference type="CDD" id="cd00377">
    <property type="entry name" value="ICL_PEPM"/>
    <property type="match status" value="1"/>
</dbReference>
<proteinExistence type="predicted"/>
<evidence type="ECO:0000313" key="2">
    <source>
        <dbReference type="Proteomes" id="UP000663929"/>
    </source>
</evidence>
<dbReference type="PANTHER" id="PTHR42905:SF16">
    <property type="entry name" value="CARBOXYPHOSPHONOENOLPYRUVATE PHOSPHONOMUTASE-LIKE PROTEIN (AFU_ORTHOLOGUE AFUA_5G07230)"/>
    <property type="match status" value="1"/>
</dbReference>
<dbReference type="Proteomes" id="UP000663929">
    <property type="component" value="Chromosome"/>
</dbReference>
<dbReference type="SUPFAM" id="SSF51621">
    <property type="entry name" value="Phosphoenolpyruvate/pyruvate domain"/>
    <property type="match status" value="1"/>
</dbReference>
<organism evidence="1 2">
    <name type="scientific">Sulfidibacter corallicola</name>
    <dbReference type="NCBI Taxonomy" id="2818388"/>
    <lineage>
        <taxon>Bacteria</taxon>
        <taxon>Pseudomonadati</taxon>
        <taxon>Acidobacteriota</taxon>
        <taxon>Holophagae</taxon>
        <taxon>Acanthopleuribacterales</taxon>
        <taxon>Acanthopleuribacteraceae</taxon>
        <taxon>Sulfidibacter</taxon>
    </lineage>
</organism>
<dbReference type="InterPro" id="IPR015813">
    <property type="entry name" value="Pyrv/PenolPyrv_kinase-like_dom"/>
</dbReference>
<gene>
    <name evidence="1" type="ORF">J3U87_24880</name>
</gene>
<dbReference type="RefSeq" id="WP_237378480.1">
    <property type="nucleotide sequence ID" value="NZ_CP071793.1"/>
</dbReference>
<dbReference type="PANTHER" id="PTHR42905">
    <property type="entry name" value="PHOSPHOENOLPYRUVATE CARBOXYLASE"/>
    <property type="match status" value="1"/>
</dbReference>
<dbReference type="Gene3D" id="3.20.20.60">
    <property type="entry name" value="Phosphoenolpyruvate-binding domains"/>
    <property type="match status" value="1"/>
</dbReference>
<keyword evidence="1" id="KW-0456">Lyase</keyword>
<accession>A0A8A4TH00</accession>
<dbReference type="EMBL" id="CP071793">
    <property type="protein sequence ID" value="QTD48830.1"/>
    <property type="molecule type" value="Genomic_DNA"/>
</dbReference>
<dbReference type="KEGG" id="scor:J3U87_24880"/>
<dbReference type="AlphaFoldDB" id="A0A8A4TH00"/>
<dbReference type="Pfam" id="PF13714">
    <property type="entry name" value="PEP_mutase"/>
    <property type="match status" value="1"/>
</dbReference>
<keyword evidence="2" id="KW-1185">Reference proteome</keyword>
<dbReference type="GO" id="GO:0016829">
    <property type="term" value="F:lyase activity"/>
    <property type="evidence" value="ECO:0007669"/>
    <property type="project" value="UniProtKB-KW"/>
</dbReference>
<protein>
    <submittedName>
        <fullName evidence="1">Isocitrate lyase/phosphoenolpyruvate mutase family protein</fullName>
    </submittedName>
</protein>
<reference evidence="1" key="1">
    <citation type="submission" date="2021-03" db="EMBL/GenBank/DDBJ databases">
        <title>Acanthopleuribacteraceae sp. M133.</title>
        <authorList>
            <person name="Wang G."/>
        </authorList>
    </citation>
    <scope>NUCLEOTIDE SEQUENCE</scope>
    <source>
        <strain evidence="1">M133</strain>
    </source>
</reference>
<dbReference type="InterPro" id="IPR039556">
    <property type="entry name" value="ICL/PEPM"/>
</dbReference>
<sequence>MNQRVRFQQLHQKDEVLFLPNAWDLLSAIVLEQTGFKAIGTTSWGMANAMGFKDGERVGFDDLLSSVAKMVAAVAVPVTVDIESGYGDDVAEVVENVLKVAGLGAAGINIEDSFKRTTGLRDRREHGTWLSRIRSELDKRGFADFFINARIDTYFQLDNPLEETIERAREYAAGGADGIFVPGVSALDDIGEIVRSVDKPLNVMSLPNMTEVAALERIGVKRFSIGNALSDATVSFVERRARAIFETRNTADLYLESRVQTVFQ</sequence>
<name>A0A8A4TH00_SULCO</name>
<dbReference type="InterPro" id="IPR040442">
    <property type="entry name" value="Pyrv_kinase-like_dom_sf"/>
</dbReference>
<evidence type="ECO:0000313" key="1">
    <source>
        <dbReference type="EMBL" id="QTD48830.1"/>
    </source>
</evidence>